<comment type="caution">
    <text evidence="1">The sequence shown here is derived from an EMBL/GenBank/DDBJ whole genome shotgun (WGS) entry which is preliminary data.</text>
</comment>
<sequence>MSDDKINPSHYRGFSNGAEVIDIAERLNFNRGSAIKYLARAGRKQGEATIEDLKKARWYIDREINRIIADGKEVPAGTEAT</sequence>
<protein>
    <submittedName>
        <fullName evidence="1">Uncharacterized protein</fullName>
    </submittedName>
</protein>
<name>A0A2Z5YJG0_MYCMR</name>
<dbReference type="RefSeq" id="WP_103653787.1">
    <property type="nucleotide sequence ID" value="NZ_CAXLAS010000025.1"/>
</dbReference>
<dbReference type="AlphaFoldDB" id="A0A2Z5YJG0"/>
<dbReference type="InterPro" id="IPR021739">
    <property type="entry name" value="SaV-like"/>
</dbReference>
<dbReference type="EMBL" id="PEDF01000080">
    <property type="protein sequence ID" value="RFZ41370.1"/>
    <property type="molecule type" value="Genomic_DNA"/>
</dbReference>
<gene>
    <name evidence="1" type="ORF">DAVIS_02639</name>
</gene>
<dbReference type="Pfam" id="PF11753">
    <property type="entry name" value="DUF3310"/>
    <property type="match status" value="1"/>
</dbReference>
<accession>A0A2Z5YJG0</accession>
<proteinExistence type="predicted"/>
<evidence type="ECO:0000313" key="2">
    <source>
        <dbReference type="Proteomes" id="UP000257451"/>
    </source>
</evidence>
<reference evidence="1 2" key="1">
    <citation type="journal article" date="2018" name="Sci. Rep.">
        <title>Extensive genomic diversity among Mycobacterium marinum strains revealed by whole genome sequencing.</title>
        <authorList>
            <person name="Das S."/>
            <person name="Pettersson B.M."/>
            <person name="Behra P.R."/>
            <person name="Mallick A."/>
            <person name="Cheramie M."/>
            <person name="Ramesh M."/>
            <person name="Shirreff L."/>
            <person name="DuCote T."/>
            <person name="Dasgupta S."/>
            <person name="Ennis D.G."/>
            <person name="Kirsebom L.A."/>
        </authorList>
    </citation>
    <scope>NUCLEOTIDE SEQUENCE [LARGE SCALE GENOMIC DNA]</scope>
    <source>
        <strain evidence="1 2">Davis1</strain>
    </source>
</reference>
<evidence type="ECO:0000313" key="1">
    <source>
        <dbReference type="EMBL" id="RFZ41370.1"/>
    </source>
</evidence>
<organism evidence="1 2">
    <name type="scientific">Mycobacterium marinum</name>
    <dbReference type="NCBI Taxonomy" id="1781"/>
    <lineage>
        <taxon>Bacteria</taxon>
        <taxon>Bacillati</taxon>
        <taxon>Actinomycetota</taxon>
        <taxon>Actinomycetes</taxon>
        <taxon>Mycobacteriales</taxon>
        <taxon>Mycobacteriaceae</taxon>
        <taxon>Mycobacterium</taxon>
        <taxon>Mycobacterium ulcerans group</taxon>
    </lineage>
</organism>
<dbReference type="Proteomes" id="UP000257451">
    <property type="component" value="Unassembled WGS sequence"/>
</dbReference>